<dbReference type="PROSITE" id="PS50048">
    <property type="entry name" value="ZN2_CY6_FUNGAL_2"/>
    <property type="match status" value="1"/>
</dbReference>
<dbReference type="AlphaFoldDB" id="A0A8K0SPJ1"/>
<accession>A0A8K0SPJ1</accession>
<protein>
    <recommendedName>
        <fullName evidence="3">Zn(2)-C6 fungal-type domain-containing protein</fullName>
    </recommendedName>
</protein>
<evidence type="ECO:0000313" key="4">
    <source>
        <dbReference type="EMBL" id="KAH7316463.1"/>
    </source>
</evidence>
<dbReference type="InterPro" id="IPR052783">
    <property type="entry name" value="Metabolic/Drug-Res_Regulator"/>
</dbReference>
<dbReference type="GO" id="GO:0000981">
    <property type="term" value="F:DNA-binding transcription factor activity, RNA polymerase II-specific"/>
    <property type="evidence" value="ECO:0007669"/>
    <property type="project" value="InterPro"/>
</dbReference>
<evidence type="ECO:0000259" key="3">
    <source>
        <dbReference type="PROSITE" id="PS50048"/>
    </source>
</evidence>
<dbReference type="InterPro" id="IPR001138">
    <property type="entry name" value="Zn2Cys6_DnaBD"/>
</dbReference>
<feature type="domain" description="Zn(2)-C6 fungal-type" evidence="3">
    <location>
        <begin position="81"/>
        <end position="110"/>
    </location>
</feature>
<dbReference type="InterPro" id="IPR036864">
    <property type="entry name" value="Zn2-C6_fun-type_DNA-bd_sf"/>
</dbReference>
<dbReference type="OrthoDB" id="4151048at2759"/>
<dbReference type="CDD" id="cd15486">
    <property type="entry name" value="ZIP_Sip4"/>
    <property type="match status" value="1"/>
</dbReference>
<dbReference type="GO" id="GO:0008270">
    <property type="term" value="F:zinc ion binding"/>
    <property type="evidence" value="ECO:0007669"/>
    <property type="project" value="InterPro"/>
</dbReference>
<organism evidence="4 5">
    <name type="scientific">Stachybotrys elegans</name>
    <dbReference type="NCBI Taxonomy" id="80388"/>
    <lineage>
        <taxon>Eukaryota</taxon>
        <taxon>Fungi</taxon>
        <taxon>Dikarya</taxon>
        <taxon>Ascomycota</taxon>
        <taxon>Pezizomycotina</taxon>
        <taxon>Sordariomycetes</taxon>
        <taxon>Hypocreomycetidae</taxon>
        <taxon>Hypocreales</taxon>
        <taxon>Stachybotryaceae</taxon>
        <taxon>Stachybotrys</taxon>
    </lineage>
</organism>
<gene>
    <name evidence="4" type="ORF">B0I35DRAFT_479304</name>
</gene>
<dbReference type="Proteomes" id="UP000813444">
    <property type="component" value="Unassembled WGS sequence"/>
</dbReference>
<feature type="compositionally biased region" description="Low complexity" evidence="2">
    <location>
        <begin position="219"/>
        <end position="232"/>
    </location>
</feature>
<evidence type="ECO:0000256" key="1">
    <source>
        <dbReference type="ARBA" id="ARBA00023242"/>
    </source>
</evidence>
<dbReference type="Pfam" id="PF00172">
    <property type="entry name" value="Zn_clus"/>
    <property type="match status" value="1"/>
</dbReference>
<feature type="region of interest" description="Disordered" evidence="2">
    <location>
        <begin position="208"/>
        <end position="240"/>
    </location>
</feature>
<dbReference type="PANTHER" id="PTHR47655">
    <property type="entry name" value="QUINIC ACID UTILIZATION ACTIVATOR"/>
    <property type="match status" value="1"/>
</dbReference>
<keyword evidence="5" id="KW-1185">Reference proteome</keyword>
<dbReference type="SUPFAM" id="SSF57701">
    <property type="entry name" value="Zn2/Cys6 DNA-binding domain"/>
    <property type="match status" value="1"/>
</dbReference>
<evidence type="ECO:0000313" key="5">
    <source>
        <dbReference type="Proteomes" id="UP000813444"/>
    </source>
</evidence>
<dbReference type="PROSITE" id="PS00463">
    <property type="entry name" value="ZN2_CY6_FUNGAL_1"/>
    <property type="match status" value="1"/>
</dbReference>
<dbReference type="PANTHER" id="PTHR47655:SF3">
    <property type="entry name" value="ZN(II)2CYS6 TRANSCRIPTION FACTOR (EUROFUNG)"/>
    <property type="match status" value="1"/>
</dbReference>
<dbReference type="SMART" id="SM00066">
    <property type="entry name" value="GAL4"/>
    <property type="match status" value="1"/>
</dbReference>
<reference evidence="4" key="1">
    <citation type="journal article" date="2021" name="Nat. Commun.">
        <title>Genetic determinants of endophytism in the Arabidopsis root mycobiome.</title>
        <authorList>
            <person name="Mesny F."/>
            <person name="Miyauchi S."/>
            <person name="Thiergart T."/>
            <person name="Pickel B."/>
            <person name="Atanasova L."/>
            <person name="Karlsson M."/>
            <person name="Huettel B."/>
            <person name="Barry K.W."/>
            <person name="Haridas S."/>
            <person name="Chen C."/>
            <person name="Bauer D."/>
            <person name="Andreopoulos W."/>
            <person name="Pangilinan J."/>
            <person name="LaButti K."/>
            <person name="Riley R."/>
            <person name="Lipzen A."/>
            <person name="Clum A."/>
            <person name="Drula E."/>
            <person name="Henrissat B."/>
            <person name="Kohler A."/>
            <person name="Grigoriev I.V."/>
            <person name="Martin F.M."/>
            <person name="Hacquard S."/>
        </authorList>
    </citation>
    <scope>NUCLEOTIDE SEQUENCE</scope>
    <source>
        <strain evidence="4">MPI-CAGE-CH-0235</strain>
    </source>
</reference>
<feature type="region of interest" description="Disordered" evidence="2">
    <location>
        <begin position="1"/>
        <end position="73"/>
    </location>
</feature>
<comment type="caution">
    <text evidence="4">The sequence shown here is derived from an EMBL/GenBank/DDBJ whole genome shotgun (WGS) entry which is preliminary data.</text>
</comment>
<proteinExistence type="predicted"/>
<sequence length="396" mass="42919">MGLQSLPSPPAEEAKSAASRKASASSSSSLSVNTKMGKPAHRISKRATPTAAAAHSHDHHHGSNQLSHGGVDGRHKRVWKACERCRMKKTKCDGEFPCKRCKDDGLVCTAGVRKKMEYKQLPRGYAEVLENTQFALIATVHKLYSMVRNQQPWELGEPELNDRGQPVIHNIAQKLGCIRPNSDIDLPVHSVFPEDEAGMAELARQLEEQQKETGTNVESSSMMMMTSSSSSSSKRDLMDSDSLAYQRNDRDSSSELDHSDLEQDYRKAAFGGSNVVTLSPQSFTTTSTDFDFGGPGTGGPGDMDTSMMFPSLSPPVPSFSPWSAPAGPQGDGGELAMHFMQQAGALQSMDMLSQGLMESDFGTIKPHVLSSSNAGVMMGMGDPMIYSGYEDDSMRL</sequence>
<evidence type="ECO:0000256" key="2">
    <source>
        <dbReference type="SAM" id="MobiDB-lite"/>
    </source>
</evidence>
<name>A0A8K0SPJ1_9HYPO</name>
<dbReference type="EMBL" id="JAGPNK010000008">
    <property type="protein sequence ID" value="KAH7316463.1"/>
    <property type="molecule type" value="Genomic_DNA"/>
</dbReference>
<dbReference type="CDD" id="cd00067">
    <property type="entry name" value="GAL4"/>
    <property type="match status" value="1"/>
</dbReference>
<keyword evidence="1" id="KW-0539">Nucleus</keyword>
<dbReference type="Gene3D" id="4.10.240.10">
    <property type="entry name" value="Zn(2)-C6 fungal-type DNA-binding domain"/>
    <property type="match status" value="1"/>
</dbReference>
<feature type="compositionally biased region" description="Low complexity" evidence="2">
    <location>
        <begin position="16"/>
        <end position="31"/>
    </location>
</feature>